<accession>A0AC61DCS4</accession>
<comment type="caution">
    <text evidence="1">The sequence shown here is derived from an EMBL/GenBank/DDBJ whole genome shotgun (WGS) entry which is preliminary data.</text>
</comment>
<evidence type="ECO:0000313" key="1">
    <source>
        <dbReference type="EMBL" id="PHV71055.1"/>
    </source>
</evidence>
<dbReference type="EMBL" id="PEDL01000005">
    <property type="protein sequence ID" value="PHV71055.1"/>
    <property type="molecule type" value="Genomic_DNA"/>
</dbReference>
<keyword evidence="2" id="KW-1185">Reference proteome</keyword>
<dbReference type="Proteomes" id="UP000224460">
    <property type="component" value="Unassembled WGS sequence"/>
</dbReference>
<name>A0AC61DCS4_9FIRM</name>
<evidence type="ECO:0000313" key="2">
    <source>
        <dbReference type="Proteomes" id="UP000224460"/>
    </source>
</evidence>
<keyword evidence="1" id="KW-0132">Cell division</keyword>
<protein>
    <submittedName>
        <fullName evidence="1">Cell division protein</fullName>
    </submittedName>
</protein>
<keyword evidence="1" id="KW-0131">Cell cycle</keyword>
<reference evidence="1" key="1">
    <citation type="submission" date="2017-10" db="EMBL/GenBank/DDBJ databases">
        <title>Genome sequence of cellulolytic Lachnospiraceae bacterium XHS1971 isolated from hotspring sediment.</title>
        <authorList>
            <person name="Vasudevan G."/>
            <person name="Joshi A.J."/>
            <person name="Hivarkar S."/>
            <person name="Lanjekar V.B."/>
            <person name="Dhakephalkar P.K."/>
            <person name="Dagar S."/>
        </authorList>
    </citation>
    <scope>NUCLEOTIDE SEQUENCE</scope>
    <source>
        <strain evidence="1">XHS1971</strain>
    </source>
</reference>
<proteinExistence type="predicted"/>
<organism evidence="1 2">
    <name type="scientific">Sporanaerobium hydrogeniformans</name>
    <dbReference type="NCBI Taxonomy" id="3072179"/>
    <lineage>
        <taxon>Bacteria</taxon>
        <taxon>Bacillati</taxon>
        <taxon>Bacillota</taxon>
        <taxon>Clostridia</taxon>
        <taxon>Lachnospirales</taxon>
        <taxon>Lachnospiraceae</taxon>
        <taxon>Sporanaerobium</taxon>
    </lineage>
</organism>
<gene>
    <name evidence="1" type="ORF">CS063_06890</name>
</gene>
<sequence>MAYFNLAILLSRAIFAGFSLLFIIVAYSFMQPFTHYALGHSREKNRFLYLCLTFIHLGGIAILAGKTTDVVARVAILRNGLIVFILMSLTLWLLRFWRRDKEIVLWNLVFFLMDMGYLMLERLDHDLATKQIIAYLLGVSFALVLPSLFSLVIRASNRYLYLGILLLTMLLPFIAGDTILGAKNWVNIAGLRFQPSEIGKVALVLYLAALWGGKKKMTFLEILQGSLVVAIALGCLIIQRDLGAALLYYMTFLVLLLLATGKLLLPLLGLGLGGLGGVMGYFLFSHVQVRVEAWQNPWQDITGSGYQVVQGLFAMGTWGWLGSGLTRGTPSVIPFASTDYIFPAICEEFGNFMGIILLLCYLGIILQTLQITRRQHKRFELLVTMGIGALFTLQTFIILGGVLKIIPLTGITTPFMSAGGSSLVVSFGMIGLLTYLSYQSRKQDIEEGEND</sequence>